<feature type="domain" description="Allantoicase" evidence="2">
    <location>
        <begin position="16"/>
        <end position="188"/>
    </location>
</feature>
<dbReference type="NCBIfam" id="TIGR02961">
    <property type="entry name" value="allantoicase"/>
    <property type="match status" value="1"/>
</dbReference>
<comment type="caution">
    <text evidence="3">The sequence shown here is derived from an EMBL/GenBank/DDBJ whole genome shotgun (WGS) entry which is preliminary data.</text>
</comment>
<dbReference type="InterPro" id="IPR008979">
    <property type="entry name" value="Galactose-bd-like_sf"/>
</dbReference>
<dbReference type="SUPFAM" id="SSF49785">
    <property type="entry name" value="Galactose-binding domain-like"/>
    <property type="match status" value="2"/>
</dbReference>
<evidence type="ECO:0000313" key="3">
    <source>
        <dbReference type="EMBL" id="OQR90489.1"/>
    </source>
</evidence>
<dbReference type="EMBL" id="JNBR01000621">
    <property type="protein sequence ID" value="OQR90489.1"/>
    <property type="molecule type" value="Genomic_DNA"/>
</dbReference>
<dbReference type="STRING" id="1202772.A0A1V9YXF3"/>
<name>A0A1V9YXF3_ACHHY</name>
<feature type="domain" description="Allantoicase" evidence="2">
    <location>
        <begin position="209"/>
        <end position="369"/>
    </location>
</feature>
<dbReference type="InterPro" id="IPR015908">
    <property type="entry name" value="Allantoicase_dom"/>
</dbReference>
<dbReference type="GO" id="GO:0004037">
    <property type="term" value="F:allantoicase activity"/>
    <property type="evidence" value="ECO:0007669"/>
    <property type="project" value="InterPro"/>
</dbReference>
<dbReference type="FunFam" id="2.60.120.260:FF:000077">
    <property type="entry name" value="Probable allantoicase"/>
    <property type="match status" value="1"/>
</dbReference>
<organism evidence="3 4">
    <name type="scientific">Achlya hypogyna</name>
    <name type="common">Oomycete</name>
    <name type="synonym">Protoachlya hypogyna</name>
    <dbReference type="NCBI Taxonomy" id="1202772"/>
    <lineage>
        <taxon>Eukaryota</taxon>
        <taxon>Sar</taxon>
        <taxon>Stramenopiles</taxon>
        <taxon>Oomycota</taxon>
        <taxon>Saprolegniomycetes</taxon>
        <taxon>Saprolegniales</taxon>
        <taxon>Achlyaceae</taxon>
        <taxon>Achlya</taxon>
    </lineage>
</organism>
<accession>A0A1V9YXF3</accession>
<dbReference type="InterPro" id="IPR005164">
    <property type="entry name" value="Allantoicase"/>
</dbReference>
<reference evidence="3 4" key="1">
    <citation type="journal article" date="2014" name="Genome Biol. Evol.">
        <title>The secreted proteins of Achlya hypogyna and Thraustotheca clavata identify the ancestral oomycete secretome and reveal gene acquisitions by horizontal gene transfer.</title>
        <authorList>
            <person name="Misner I."/>
            <person name="Blouin N."/>
            <person name="Leonard G."/>
            <person name="Richards T.A."/>
            <person name="Lane C.E."/>
        </authorList>
    </citation>
    <scope>NUCLEOTIDE SEQUENCE [LARGE SCALE GENOMIC DNA]</scope>
    <source>
        <strain evidence="3 4">ATCC 48635</strain>
    </source>
</reference>
<dbReference type="OrthoDB" id="10266039at2759"/>
<evidence type="ECO:0000313" key="4">
    <source>
        <dbReference type="Proteomes" id="UP000243579"/>
    </source>
</evidence>
<dbReference type="PIRSF" id="PIRSF016516">
    <property type="entry name" value="Allantoicase"/>
    <property type="match status" value="1"/>
</dbReference>
<dbReference type="GO" id="GO:0000256">
    <property type="term" value="P:allantoin catabolic process"/>
    <property type="evidence" value="ECO:0007669"/>
    <property type="project" value="InterPro"/>
</dbReference>
<dbReference type="PANTHER" id="PTHR12045">
    <property type="entry name" value="ALLANTOICASE"/>
    <property type="match status" value="1"/>
</dbReference>
<keyword evidence="4" id="KW-1185">Reference proteome</keyword>
<evidence type="ECO:0000259" key="2">
    <source>
        <dbReference type="Pfam" id="PF03561"/>
    </source>
</evidence>
<proteinExistence type="inferred from homology"/>
<dbReference type="HAMAP" id="MF_00813">
    <property type="entry name" value="Allantoicase"/>
    <property type="match status" value="1"/>
</dbReference>
<sequence>MTPPAFTNLTNLAARGRVLFATDEWFAAADNLLSPTPPVFIADKFTTYGKWMDGWETRRKRVAGHDWCVLELGLRGKVVGIEVDTAFFTGNNAPKVSIQAACLEPGVGASLIRPREMGTCATPAEEAAIAALNTDLWTELVPRTELQPGYEASRHHYFTVSNDTVWTHLRINMFPDGGIARLKVFGVVAVDWDKIPATTSVDMVAAANGGTVVGYSDAHYGHPMILLQPGRGVNMGDGWETARKKTRPAVLTVDASGLLTVPGSDWVVLKLGHVGVIDRVEVDTAHFKGNFPESAQLEGCFFDGRDPVGVLAPSVVWRPLLPRTKLRADTQHFFSTADKSLVAADAVSHVRFTMYPDGGISRLRVWGRKALQGRL</sequence>
<evidence type="ECO:0000256" key="1">
    <source>
        <dbReference type="ARBA" id="ARBA00009242"/>
    </source>
</evidence>
<dbReference type="Pfam" id="PF03561">
    <property type="entry name" value="Allantoicase"/>
    <property type="match status" value="2"/>
</dbReference>
<protein>
    <submittedName>
        <fullName evidence="3">Allantoicase</fullName>
    </submittedName>
</protein>
<dbReference type="Proteomes" id="UP000243579">
    <property type="component" value="Unassembled WGS sequence"/>
</dbReference>
<dbReference type="Gene3D" id="2.60.120.260">
    <property type="entry name" value="Galactose-binding domain-like"/>
    <property type="match status" value="2"/>
</dbReference>
<gene>
    <name evidence="3" type="ORF">ACHHYP_05476</name>
</gene>
<dbReference type="AlphaFoldDB" id="A0A1V9YXF3"/>
<comment type="similarity">
    <text evidence="1">Belongs to the allantoicase family.</text>
</comment>
<dbReference type="PANTHER" id="PTHR12045:SF3">
    <property type="entry name" value="INACTIVE ALLANTOICASE-RELATED"/>
    <property type="match status" value="1"/>
</dbReference>